<reference evidence="1 2" key="1">
    <citation type="journal article" date="2013" name="Genome Announc.">
        <title>Draft Genome Sequence of Pseudomonas fluorescens LMG 5329, a White Line-Inducing Principle-Producing Bioindicator for the Mushroom Pathogen Pseudomonas tolaasii.</title>
        <authorList>
            <person name="Ghequire M.G."/>
            <person name="Rokni-Zadeh H."/>
            <person name="Zarrineh P."/>
            <person name="De Mot R."/>
        </authorList>
    </citation>
    <scope>NUCLEOTIDE SEQUENCE [LARGE SCALE GENOMIC DNA]</scope>
    <source>
        <strain evidence="1 2">LMG 5329</strain>
    </source>
</reference>
<gene>
    <name evidence="1" type="ORF">K814_0105310</name>
</gene>
<name>A0A0A1Z3V8_PSEFL</name>
<dbReference type="AlphaFoldDB" id="A0A0A1Z3V8"/>
<dbReference type="Proteomes" id="UP000030060">
    <property type="component" value="Unassembled WGS sequence"/>
</dbReference>
<comment type="caution">
    <text evidence="1">The sequence shown here is derived from an EMBL/GenBank/DDBJ whole genome shotgun (WGS) entry which is preliminary data.</text>
</comment>
<proteinExistence type="predicted"/>
<organism evidence="1 2">
    <name type="scientific">Pseudomonas fluorescens LMG 5329</name>
    <dbReference type="NCBI Taxonomy" id="1324332"/>
    <lineage>
        <taxon>Bacteria</taxon>
        <taxon>Pseudomonadati</taxon>
        <taxon>Pseudomonadota</taxon>
        <taxon>Gammaproteobacteria</taxon>
        <taxon>Pseudomonadales</taxon>
        <taxon>Pseudomonadaceae</taxon>
        <taxon>Pseudomonas</taxon>
    </lineage>
</organism>
<evidence type="ECO:0000313" key="2">
    <source>
        <dbReference type="Proteomes" id="UP000030060"/>
    </source>
</evidence>
<dbReference type="OrthoDB" id="9935150at2"/>
<dbReference type="EMBL" id="ASGY01000037">
    <property type="protein sequence ID" value="KGE68990.1"/>
    <property type="molecule type" value="Genomic_DNA"/>
</dbReference>
<accession>A0A0A1Z3V8</accession>
<sequence>MPDFRRKRDGALYSTNQKVCRRPGWDHWGDCYHLVPIWEGRSHYKTVEAFNREYLTLAGEKP</sequence>
<evidence type="ECO:0000313" key="1">
    <source>
        <dbReference type="EMBL" id="KGE68990.1"/>
    </source>
</evidence>
<protein>
    <submittedName>
        <fullName evidence="1">Uncharacterized protein</fullName>
    </submittedName>
</protein>
<dbReference type="RefSeq" id="WP_038843692.1">
    <property type="nucleotide sequence ID" value="NZ_ASGY01000037.1"/>
</dbReference>